<protein>
    <submittedName>
        <fullName evidence="1">Uncharacterized protein</fullName>
    </submittedName>
</protein>
<evidence type="ECO:0000313" key="1">
    <source>
        <dbReference type="EMBL" id="QFS47956.1"/>
    </source>
</evidence>
<organism evidence="1 2">
    <name type="scientific">Nostoc sphaeroides CCNUC1</name>
    <dbReference type="NCBI Taxonomy" id="2653204"/>
    <lineage>
        <taxon>Bacteria</taxon>
        <taxon>Bacillati</taxon>
        <taxon>Cyanobacteriota</taxon>
        <taxon>Cyanophyceae</taxon>
        <taxon>Nostocales</taxon>
        <taxon>Nostocaceae</taxon>
        <taxon>Nostoc</taxon>
    </lineage>
</organism>
<accession>A0A5P8W6S6</accession>
<dbReference type="EMBL" id="CP045226">
    <property type="protein sequence ID" value="QFS47956.1"/>
    <property type="molecule type" value="Genomic_DNA"/>
</dbReference>
<keyword evidence="2" id="KW-1185">Reference proteome</keyword>
<dbReference type="Proteomes" id="UP000326678">
    <property type="component" value="Chromosome Gxm1"/>
</dbReference>
<reference evidence="1 2" key="1">
    <citation type="submission" date="2019-10" db="EMBL/GenBank/DDBJ databases">
        <title>Genomic and transcriptomic insights into the perfect genentic adaptation of a filamentous nitrogen-fixing cyanobacterium to rice fields.</title>
        <authorList>
            <person name="Chen Z."/>
        </authorList>
    </citation>
    <scope>NUCLEOTIDE SEQUENCE [LARGE SCALE GENOMIC DNA]</scope>
    <source>
        <strain evidence="1">CCNUC1</strain>
    </source>
</reference>
<dbReference type="AlphaFoldDB" id="A0A5P8W6S6"/>
<gene>
    <name evidence="1" type="ORF">GXM_05448</name>
</gene>
<sequence length="46" mass="5745">MIRKINSEKKGFVRDVEQHDLKTYQEYLDFRKRKINDYNLLDKLEL</sequence>
<evidence type="ECO:0000313" key="2">
    <source>
        <dbReference type="Proteomes" id="UP000326678"/>
    </source>
</evidence>
<proteinExistence type="predicted"/>
<dbReference type="KEGG" id="nsh:GXM_05448"/>
<name>A0A5P8W6S6_9NOSO</name>